<proteinExistence type="predicted"/>
<dbReference type="AlphaFoldDB" id="A0A0L6V3H5"/>
<feature type="region of interest" description="Disordered" evidence="1">
    <location>
        <begin position="18"/>
        <end position="88"/>
    </location>
</feature>
<protein>
    <submittedName>
        <fullName evidence="2">Uncharacterized protein</fullName>
    </submittedName>
</protein>
<feature type="compositionally biased region" description="Basic and acidic residues" evidence="1">
    <location>
        <begin position="45"/>
        <end position="55"/>
    </location>
</feature>
<evidence type="ECO:0000313" key="3">
    <source>
        <dbReference type="Proteomes" id="UP000037035"/>
    </source>
</evidence>
<comment type="caution">
    <text evidence="2">The sequence shown here is derived from an EMBL/GenBank/DDBJ whole genome shotgun (WGS) entry which is preliminary data.</text>
</comment>
<dbReference type="VEuPathDB" id="FungiDB:VP01_288g10"/>
<organism evidence="2 3">
    <name type="scientific">Puccinia sorghi</name>
    <dbReference type="NCBI Taxonomy" id="27349"/>
    <lineage>
        <taxon>Eukaryota</taxon>
        <taxon>Fungi</taxon>
        <taxon>Dikarya</taxon>
        <taxon>Basidiomycota</taxon>
        <taxon>Pucciniomycotina</taxon>
        <taxon>Pucciniomycetes</taxon>
        <taxon>Pucciniales</taxon>
        <taxon>Pucciniaceae</taxon>
        <taxon>Puccinia</taxon>
    </lineage>
</organism>
<sequence>MYLVKGLGVKGVRHICDIQSKPPKGAPIHPGAAGDAPMGQSETANPKDGRSRDQAGEAGAPIAAPPIDSLRSEKDLVPSASSKNADSKNEDCVKMLFEMIDSPPSTTKATNRGGVDPLGYERNNLPETSESGKTDHSKQSAIRAIKIMERGHTNYLKYKHNPNFLLGLNSTLKCLENIRLVLVQLVALVRGGRYHVAGDQDGRNQPEPDRGDRKEEDVRDASEFEKDPSDVMRDLESIRFIILFKHHQHLSVINLLSTFIDEINQALSLLNTHKLPTPNPIKLVVFPLGLNSPFVTKFSVRRLSCFSILDSTPGIEQLDSFFVA</sequence>
<feature type="region of interest" description="Disordered" evidence="1">
    <location>
        <begin position="196"/>
        <end position="225"/>
    </location>
</feature>
<name>A0A0L6V3H5_9BASI</name>
<gene>
    <name evidence="2" type="ORF">VP01_288g10</name>
</gene>
<evidence type="ECO:0000313" key="2">
    <source>
        <dbReference type="EMBL" id="KNZ54665.1"/>
    </source>
</evidence>
<feature type="compositionally biased region" description="Low complexity" evidence="1">
    <location>
        <begin position="56"/>
        <end position="67"/>
    </location>
</feature>
<dbReference type="Proteomes" id="UP000037035">
    <property type="component" value="Unassembled WGS sequence"/>
</dbReference>
<keyword evidence="3" id="KW-1185">Reference proteome</keyword>
<accession>A0A0L6V3H5</accession>
<dbReference type="EMBL" id="LAVV01007823">
    <property type="protein sequence ID" value="KNZ54665.1"/>
    <property type="molecule type" value="Genomic_DNA"/>
</dbReference>
<feature type="region of interest" description="Disordered" evidence="1">
    <location>
        <begin position="103"/>
        <end position="139"/>
    </location>
</feature>
<evidence type="ECO:0000256" key="1">
    <source>
        <dbReference type="SAM" id="MobiDB-lite"/>
    </source>
</evidence>
<reference evidence="2 3" key="1">
    <citation type="submission" date="2015-08" db="EMBL/GenBank/DDBJ databases">
        <title>Next Generation Sequencing and Analysis of the Genome of Puccinia sorghi L Schw, the Causal Agent of Maize Common Rust.</title>
        <authorList>
            <person name="Rochi L."/>
            <person name="Burguener G."/>
            <person name="Darino M."/>
            <person name="Turjanski A."/>
            <person name="Kreff E."/>
            <person name="Dieguez M.J."/>
            <person name="Sacco F."/>
        </authorList>
    </citation>
    <scope>NUCLEOTIDE SEQUENCE [LARGE SCALE GENOMIC DNA]</scope>
    <source>
        <strain evidence="2 3">RO10H11247</strain>
    </source>
</reference>
<dbReference type="OrthoDB" id="2497116at2759"/>